<evidence type="ECO:0000313" key="3">
    <source>
        <dbReference type="Proteomes" id="UP000283090"/>
    </source>
</evidence>
<dbReference type="InterPro" id="IPR000845">
    <property type="entry name" value="Nucleoside_phosphorylase_d"/>
</dbReference>
<dbReference type="InterPro" id="IPR035994">
    <property type="entry name" value="Nucleoside_phosphorylase_sf"/>
</dbReference>
<dbReference type="GeneID" id="93586170"/>
<dbReference type="Proteomes" id="UP000283090">
    <property type="component" value="Unassembled WGS sequence"/>
</dbReference>
<dbReference type="InterPro" id="IPR053137">
    <property type="entry name" value="NLR-like"/>
</dbReference>
<proteinExistence type="predicted"/>
<dbReference type="STRING" id="97331.A0A437A315"/>
<accession>A0A437A315</accession>
<dbReference type="VEuPathDB" id="FungiDB:DFL_003859"/>
<dbReference type="Gene3D" id="3.40.50.1580">
    <property type="entry name" value="Nucleoside phosphorylase domain"/>
    <property type="match status" value="1"/>
</dbReference>
<dbReference type="PANTHER" id="PTHR46082:SF11">
    <property type="entry name" value="AAA+ ATPASE DOMAIN-CONTAINING PROTEIN-RELATED"/>
    <property type="match status" value="1"/>
</dbReference>
<dbReference type="PANTHER" id="PTHR46082">
    <property type="entry name" value="ATP/GTP-BINDING PROTEIN-RELATED"/>
    <property type="match status" value="1"/>
</dbReference>
<evidence type="ECO:0000259" key="1">
    <source>
        <dbReference type="Pfam" id="PF01048"/>
    </source>
</evidence>
<organism evidence="2 3">
    <name type="scientific">Arthrobotrys flagrans</name>
    <name type="common">Nematode-trapping fungus</name>
    <name type="synonym">Trichothecium flagrans</name>
    <dbReference type="NCBI Taxonomy" id="97331"/>
    <lineage>
        <taxon>Eukaryota</taxon>
        <taxon>Fungi</taxon>
        <taxon>Dikarya</taxon>
        <taxon>Ascomycota</taxon>
        <taxon>Pezizomycotina</taxon>
        <taxon>Orbiliomycetes</taxon>
        <taxon>Orbiliales</taxon>
        <taxon>Orbiliaceae</taxon>
        <taxon>Arthrobotrys</taxon>
    </lineage>
</organism>
<dbReference type="EMBL" id="SAEB01000006">
    <property type="protein sequence ID" value="RVD85539.1"/>
    <property type="molecule type" value="Genomic_DNA"/>
</dbReference>
<gene>
    <name evidence="2" type="ORF">DFL_003859</name>
</gene>
<dbReference type="SUPFAM" id="SSF53167">
    <property type="entry name" value="Purine and uridine phosphorylases"/>
    <property type="match status" value="1"/>
</dbReference>
<keyword evidence="3" id="KW-1185">Reference proteome</keyword>
<reference evidence="2 3" key="1">
    <citation type="submission" date="2019-01" db="EMBL/GenBank/DDBJ databases">
        <title>Intercellular communication is required for trap formation in the nematode-trapping fungus Duddingtonia flagrans.</title>
        <authorList>
            <person name="Youssar L."/>
            <person name="Wernet V."/>
            <person name="Hensel N."/>
            <person name="Hildebrandt H.-G."/>
            <person name="Fischer R."/>
        </authorList>
    </citation>
    <scope>NUCLEOTIDE SEQUENCE [LARGE SCALE GENOMIC DNA]</scope>
    <source>
        <strain evidence="2 3">CBS H-5679</strain>
    </source>
</reference>
<evidence type="ECO:0000313" key="2">
    <source>
        <dbReference type="EMBL" id="RVD85539.1"/>
    </source>
</evidence>
<feature type="domain" description="Nucleoside phosphorylase" evidence="1">
    <location>
        <begin position="14"/>
        <end position="300"/>
    </location>
</feature>
<sequence length="368" mass="40318">MSDGESISAEDFTVAIIYAKQVEMTAIVTMADERYEDITLPPNDENEYILCRIGKHKVVIAGLARGQQGNVSVAPVVTWVRSTFKNVKVGLLVGIGGGVPRPQDQDVRLGDVVVGAPDQGPAVVQYDLGKQYTDGTEVTRTLNKPPVNLLKVVDKVQDEYYDAPEGEDLFTRNMELFAKFPRKRDAYKCPSAPDQLFETDHADGFLCSSSSHEGFKQVQRDEREPSTIKVHYGTILSGGMVMKSRKKRDELSAKHYDALCFEMEAAGVSDVIPCLVIRGICDYSDSHKNDKWQHYAAATAACYAREILLVLAERVEDGVGKRANTYNGSFTISGGNNYNNGIQQGVGVNSGAFTFSPVSTYNYGRGSG</sequence>
<dbReference type="GO" id="GO:0003824">
    <property type="term" value="F:catalytic activity"/>
    <property type="evidence" value="ECO:0007669"/>
    <property type="project" value="InterPro"/>
</dbReference>
<dbReference type="OrthoDB" id="1577640at2759"/>
<comment type="caution">
    <text evidence="2">The sequence shown here is derived from an EMBL/GenBank/DDBJ whole genome shotgun (WGS) entry which is preliminary data.</text>
</comment>
<dbReference type="RefSeq" id="XP_067491083.1">
    <property type="nucleotide sequence ID" value="XM_067632855.1"/>
</dbReference>
<dbReference type="AlphaFoldDB" id="A0A437A315"/>
<protein>
    <recommendedName>
        <fullName evidence="1">Nucleoside phosphorylase domain-containing protein</fullName>
    </recommendedName>
</protein>
<dbReference type="Pfam" id="PF01048">
    <property type="entry name" value="PNP_UDP_1"/>
    <property type="match status" value="1"/>
</dbReference>
<dbReference type="GO" id="GO:0009116">
    <property type="term" value="P:nucleoside metabolic process"/>
    <property type="evidence" value="ECO:0007669"/>
    <property type="project" value="InterPro"/>
</dbReference>
<name>A0A437A315_ARTFL</name>